<proteinExistence type="predicted"/>
<sequence>MDFSARIHRFSTQIVSIIFADFRQWLLIFKNRFPRNRASVRVQIRRLYHDTIDDFLVFQRILDRSYSADEFFVIGHHVFRFGRRWDVLIYGPHQYRIDIFAGCLRRNSWKSGKNIAKAN</sequence>
<protein>
    <submittedName>
        <fullName evidence="2">Uncharacterized protein</fullName>
    </submittedName>
</protein>
<dbReference type="AlphaFoldDB" id="A0A6H5HPR2"/>
<dbReference type="Proteomes" id="UP000479000">
    <property type="component" value="Unassembled WGS sequence"/>
</dbReference>
<gene>
    <name evidence="1" type="ORF">NTEN_LOCUS21113</name>
    <name evidence="2" type="ORF">NTEN_LOCUS23609</name>
</gene>
<evidence type="ECO:0000313" key="1">
    <source>
        <dbReference type="EMBL" id="CAB0016997.1"/>
    </source>
</evidence>
<evidence type="ECO:0000313" key="2">
    <source>
        <dbReference type="EMBL" id="CAB0019985.1"/>
    </source>
</evidence>
<reference evidence="2 3" key="1">
    <citation type="submission" date="2020-02" db="EMBL/GenBank/DDBJ databases">
        <authorList>
            <person name="Ferguson B K."/>
        </authorList>
    </citation>
    <scope>NUCLEOTIDE SEQUENCE [LARGE SCALE GENOMIC DNA]</scope>
</reference>
<keyword evidence="3" id="KW-1185">Reference proteome</keyword>
<dbReference type="EMBL" id="CADCXU010034734">
    <property type="protein sequence ID" value="CAB0019985.1"/>
    <property type="molecule type" value="Genomic_DNA"/>
</dbReference>
<name>A0A6H5HPR2_9HEMI</name>
<evidence type="ECO:0000313" key="3">
    <source>
        <dbReference type="Proteomes" id="UP000479000"/>
    </source>
</evidence>
<accession>A0A6H5HPR2</accession>
<organism evidence="2 3">
    <name type="scientific">Nesidiocoris tenuis</name>
    <dbReference type="NCBI Taxonomy" id="355587"/>
    <lineage>
        <taxon>Eukaryota</taxon>
        <taxon>Metazoa</taxon>
        <taxon>Ecdysozoa</taxon>
        <taxon>Arthropoda</taxon>
        <taxon>Hexapoda</taxon>
        <taxon>Insecta</taxon>
        <taxon>Pterygota</taxon>
        <taxon>Neoptera</taxon>
        <taxon>Paraneoptera</taxon>
        <taxon>Hemiptera</taxon>
        <taxon>Heteroptera</taxon>
        <taxon>Panheteroptera</taxon>
        <taxon>Cimicomorpha</taxon>
        <taxon>Miridae</taxon>
        <taxon>Dicyphina</taxon>
        <taxon>Nesidiocoris</taxon>
    </lineage>
</organism>
<dbReference type="EMBL" id="CADCXU010030642">
    <property type="protein sequence ID" value="CAB0016997.1"/>
    <property type="molecule type" value="Genomic_DNA"/>
</dbReference>